<dbReference type="Proteomes" id="UP000183995">
    <property type="component" value="Unassembled WGS sequence"/>
</dbReference>
<dbReference type="AlphaFoldDB" id="A0A1M5TEP9"/>
<dbReference type="Pfam" id="PF13526">
    <property type="entry name" value="DUF4125"/>
    <property type="match status" value="1"/>
</dbReference>
<accession>A0A1M5TEP9</accession>
<gene>
    <name evidence="1" type="ORF">SAMN02745823_00061</name>
</gene>
<protein>
    <recommendedName>
        <fullName evidence="3">DUF4125 domain-containing protein</fullName>
    </recommendedName>
</protein>
<evidence type="ECO:0000313" key="1">
    <source>
        <dbReference type="EMBL" id="SHH49189.1"/>
    </source>
</evidence>
<dbReference type="OrthoDB" id="5387164at2"/>
<reference evidence="1 2" key="1">
    <citation type="submission" date="2016-11" db="EMBL/GenBank/DDBJ databases">
        <authorList>
            <person name="Jaros S."/>
            <person name="Januszkiewicz K."/>
            <person name="Wedrychowicz H."/>
        </authorList>
    </citation>
    <scope>NUCLEOTIDE SEQUENCE [LARGE SCALE GENOMIC DNA]</scope>
    <source>
        <strain evidence="1 2">DSM 10068</strain>
    </source>
</reference>
<name>A0A1M5TEP9_9FIRM</name>
<keyword evidence="2" id="KW-1185">Reference proteome</keyword>
<dbReference type="InterPro" id="IPR025191">
    <property type="entry name" value="DUF4125"/>
</dbReference>
<evidence type="ECO:0008006" key="3">
    <source>
        <dbReference type="Google" id="ProtNLM"/>
    </source>
</evidence>
<dbReference type="EMBL" id="FQXV01000001">
    <property type="protein sequence ID" value="SHH49189.1"/>
    <property type="molecule type" value="Genomic_DNA"/>
</dbReference>
<dbReference type="STRING" id="1123282.SAMN02745823_00061"/>
<dbReference type="RefSeq" id="WP_084726122.1">
    <property type="nucleotide sequence ID" value="NZ_FQXV01000001.1"/>
</dbReference>
<organism evidence="1 2">
    <name type="scientific">Sporobacter termitidis DSM 10068</name>
    <dbReference type="NCBI Taxonomy" id="1123282"/>
    <lineage>
        <taxon>Bacteria</taxon>
        <taxon>Bacillati</taxon>
        <taxon>Bacillota</taxon>
        <taxon>Clostridia</taxon>
        <taxon>Eubacteriales</taxon>
        <taxon>Oscillospiraceae</taxon>
        <taxon>Sporobacter</taxon>
    </lineage>
</organism>
<sequence length="217" mass="24126">MARMDDIIGKIVSLEWEMFQSVNEGGPRAPCQEDRETFSGMRRAQFEAWPPEACASYFDDLTNAMLDGRNLVAEKYIHMMKNTAPAQYETLVGTIPRPDAAQTRLAREISGRLLTQTAVLHETYPRVSGAGRPLRAVQDFSGVISIETYQLGELLTYSEKTLSLLKAHLLALERAGRALARDILENTVRYYGYETLESAEAAAKARAAAEDDGPLRP</sequence>
<proteinExistence type="predicted"/>
<evidence type="ECO:0000313" key="2">
    <source>
        <dbReference type="Proteomes" id="UP000183995"/>
    </source>
</evidence>